<dbReference type="Proteomes" id="UP000240608">
    <property type="component" value="Unassembled WGS sequence"/>
</dbReference>
<reference evidence="1 2" key="1">
    <citation type="submission" date="2018-03" db="EMBL/GenBank/DDBJ databases">
        <title>Cross-interface Injection: A General Nanoliter Liquid Handling Method Applied to Single Cells Genome Amplification Automated Nanoliter Liquid Handling Applied to Single Cell Multiple Displacement Amplification.</title>
        <authorList>
            <person name="Yun J."/>
            <person name="Xu P."/>
            <person name="Xu J."/>
            <person name="Dai X."/>
            <person name="Wang Y."/>
            <person name="Zheng X."/>
            <person name="Cao C."/>
            <person name="Yi Q."/>
            <person name="Zhu Y."/>
            <person name="Wang L."/>
            <person name="Dong Z."/>
            <person name="Huang Y."/>
            <person name="Huang L."/>
            <person name="Du W."/>
        </authorList>
    </citation>
    <scope>NUCLEOTIDE SEQUENCE [LARGE SCALE GENOMIC DNA]</scope>
    <source>
        <strain evidence="1 2">Z-D1-2</strain>
    </source>
</reference>
<name>A0A2T4DR20_9BACT</name>
<comment type="caution">
    <text evidence="1">The sequence shown here is derived from an EMBL/GenBank/DDBJ whole genome shotgun (WGS) entry which is preliminary data.</text>
</comment>
<dbReference type="InterPro" id="IPR027417">
    <property type="entry name" value="P-loop_NTPase"/>
</dbReference>
<evidence type="ECO:0000313" key="1">
    <source>
        <dbReference type="EMBL" id="PTB96247.1"/>
    </source>
</evidence>
<sequence>MDLNKNIGHIFRTHQLPPPIKNETDFEKFTCSLFNSIYKTKSFDLYARKGQSQYGNDIFSIAHGIGIQCKLKQIDREKATQEIIKDLKEELPPFIKKFTNAPYFLKRFILASTHKGDGKIQDECAKLNLEYGIEVEYWSWEKLSMEMTYEVFIDFYQNLIELASRIKQEPEIVDFNQLSSNIEIPSTYILRKFIPLTTELKSPSPFHFYEDNKIDVEELLKNSNRTIILGDAGSGKTVEIGRILNFVTENAPHLITLKINLRNYLLKDGIDGLLPKKINNISDENCFFLFDGLDEIHSDILNDAIKDLNNFSRRFPKSFILISCRTNFYDISANTLSGPLEVYKSYKICDISYKEAKDYYNQKFNCSAGEYFISNVMEADLDDFIKKPFFLEIISNHYRNNSNLEISKAELIKEFIQSSFKFDAKKFESTETLPTKKNQLLKTLKKVAFTMQLLGKNYLTNDEFHELLSESEANLIRYSSALEKESSYSEKWTFNHNNIQEYLVALILSELTFIEIIDLITISGTENIVNQNWLNVLSFFTSLDDNSGVQTKFFEWISKNQSDLIIKFEDERISKELRNKVFQSIFNDYKRPDIWIRSNKFTVEELAKFGSTRENLEFILKEINNENSSKNNLINSISILQYFNINSAHLDREVILNHLLKILENNRDPDIIYSILNTFKNNQLYLEDTLDKTHNLIKDRDNEYIRSAMYSLIESQGNCNDFIGYLLEGFYERDNNSEDRGAIRFANENFNLRNCLSKIDEPKALDKFCHFIINSEIRRNINYSKYIESLLKNCQKSFFEDEGVFNSVYRLFIHTLLEYQYELQPYFKVFFIETETQLRVFTRILQEDEEIKPQHLSQVFATIFNDEISLQIIDRYNKKELKDGLLEFLYFDLKCEPLKQKLFRKEIEEKTSFSFPNYPQTVDHEKLRKKKIQKDINLLLNQEELKKEVLNFFKEEQIDEIEYDLFFDIINSEKRWQEESEYFSGATLRLIQDSVNHRKKITKKGILEWFQNDKDFTFYCYYQLYQILIREKDISFTEESKVQIYEWINSWIPKVDFRNNSKTYSYVEEVIYFFTGYFHIVHPKHVLLNMLSVKIHYDESISNTYEFILNELDTDLITNRMFNNLKSEIALSTTAFEEHIKSLTRNSHKKSYPLITAHFLKEDLDKHIKFNLMELFFKNTKDIESWKKILNVKYADIFWQVAKDLINENELTLVNEYVKNNLIKVSKLDKIKTCQLLLETQDILGLEFLQELITTDNIKTFDALFGKSITKFQDIKGVDELFKIFHLSFKEKIPVDHFEQLYNYVLNCIMGIAKLNQSNYLDILKKFEQQIIELEKIDDNAKYLRYKLEGYKNEFYLNKSKQISIEEAIKLIETVIA</sequence>
<proteinExistence type="predicted"/>
<protein>
    <submittedName>
        <fullName evidence="1">Uncharacterized protein</fullName>
    </submittedName>
</protein>
<evidence type="ECO:0000313" key="2">
    <source>
        <dbReference type="Proteomes" id="UP000240608"/>
    </source>
</evidence>
<gene>
    <name evidence="1" type="ORF">C9994_08270</name>
</gene>
<organism evidence="1 2">
    <name type="scientific">Marivirga lumbricoides</name>
    <dbReference type="NCBI Taxonomy" id="1046115"/>
    <lineage>
        <taxon>Bacteria</taxon>
        <taxon>Pseudomonadati</taxon>
        <taxon>Bacteroidota</taxon>
        <taxon>Cytophagia</taxon>
        <taxon>Cytophagales</taxon>
        <taxon>Marivirgaceae</taxon>
        <taxon>Marivirga</taxon>
    </lineage>
</organism>
<accession>A0A2T4DR20</accession>
<dbReference type="SUPFAM" id="SSF52540">
    <property type="entry name" value="P-loop containing nucleoside triphosphate hydrolases"/>
    <property type="match status" value="1"/>
</dbReference>
<dbReference type="EMBL" id="PYVU01000060">
    <property type="protein sequence ID" value="PTB96247.1"/>
    <property type="molecule type" value="Genomic_DNA"/>
</dbReference>